<dbReference type="EMBL" id="CP083239">
    <property type="protein sequence ID" value="UOK72273.1"/>
    <property type="molecule type" value="Genomic_DNA"/>
</dbReference>
<reference evidence="3" key="1">
    <citation type="submission" date="2021-09" db="EMBL/GenBank/DDBJ databases">
        <title>Network and meta-omics reveal the key degrader and cooperation patterns in an efficient 1,4-dioxane-degrading microbial community.</title>
        <authorList>
            <person name="Dai C."/>
        </authorList>
    </citation>
    <scope>NUCLEOTIDE SEQUENCE</scope>
    <source>
        <strain evidence="3">ZM13</strain>
    </source>
</reference>
<evidence type="ECO:0000313" key="3">
    <source>
        <dbReference type="EMBL" id="UOK72273.1"/>
    </source>
</evidence>
<protein>
    <submittedName>
        <fullName evidence="3">Esterase-like activity of phytase family protein</fullName>
    </submittedName>
</protein>
<organism evidence="3 4">
    <name type="scientific">Ancylobacter polymorphus</name>
    <dbReference type="NCBI Taxonomy" id="223390"/>
    <lineage>
        <taxon>Bacteria</taxon>
        <taxon>Pseudomonadati</taxon>
        <taxon>Pseudomonadota</taxon>
        <taxon>Alphaproteobacteria</taxon>
        <taxon>Hyphomicrobiales</taxon>
        <taxon>Xanthobacteraceae</taxon>
        <taxon>Ancylobacter</taxon>
    </lineage>
</organism>
<feature type="signal peptide" evidence="1">
    <location>
        <begin position="1"/>
        <end position="26"/>
    </location>
</feature>
<sequence length="334" mass="35170">MATRHASTLLAAALLIAVAAPTPARAQVAGPITVQAAPIERFDAGGARRFGPLEFRGGLVLSSPSPQFGGISGLILDEAGEGFLAVTDKGWWLSGRIVSEGDMPVGIAEARMAPMRTAKGATLASQGRGDVESLARIHGGVLVGIERVQEVWRFDGPDSLQATGRRLISDPALSRLGGNQGPETLLAPPGGVPAAVIVIGEESPDDANALPGFLFDPLKGPKPKGRFTITRTDEFDATDAALADDGNVYLLERRFDLLRGVALRLRRFPLSAVQPGAVIEGEVLLSANRVAAIDNMEGLALHRNAAGELILTLISDDNFSPLQRTLLLRFALIE</sequence>
<dbReference type="InterPro" id="IPR014567">
    <property type="entry name" value="UCP031900"/>
</dbReference>
<keyword evidence="1" id="KW-0732">Signal</keyword>
<accession>A0A9E7A9N8</accession>
<feature type="domain" description="Phytase-like" evidence="2">
    <location>
        <begin position="67"/>
        <end position="319"/>
    </location>
</feature>
<dbReference type="AlphaFoldDB" id="A0A9E7A9N8"/>
<feature type="chain" id="PRO_5039547138" evidence="1">
    <location>
        <begin position="27"/>
        <end position="334"/>
    </location>
</feature>
<evidence type="ECO:0000313" key="4">
    <source>
        <dbReference type="Proteomes" id="UP000831684"/>
    </source>
</evidence>
<gene>
    <name evidence="3" type="ORF">K9D25_06055</name>
</gene>
<proteinExistence type="predicted"/>
<dbReference type="InterPro" id="IPR027372">
    <property type="entry name" value="Phytase-like_dom"/>
</dbReference>
<evidence type="ECO:0000256" key="1">
    <source>
        <dbReference type="SAM" id="SignalP"/>
    </source>
</evidence>
<dbReference type="Proteomes" id="UP000831684">
    <property type="component" value="Chromosome"/>
</dbReference>
<dbReference type="Pfam" id="PF13449">
    <property type="entry name" value="Phytase-like"/>
    <property type="match status" value="1"/>
</dbReference>
<name>A0A9E7A9N8_9HYPH</name>
<dbReference type="RefSeq" id="WP_244449974.1">
    <property type="nucleotide sequence ID" value="NZ_CP083239.1"/>
</dbReference>
<evidence type="ECO:0000259" key="2">
    <source>
        <dbReference type="Pfam" id="PF13449"/>
    </source>
</evidence>
<dbReference type="KEGG" id="apol:K9D25_06055"/>
<dbReference type="PIRSF" id="PIRSF031900">
    <property type="entry name" value="UCP031900"/>
    <property type="match status" value="1"/>
</dbReference>